<dbReference type="GO" id="GO:0004519">
    <property type="term" value="F:endonuclease activity"/>
    <property type="evidence" value="ECO:0007669"/>
    <property type="project" value="UniProtKB-KW"/>
</dbReference>
<keyword evidence="7" id="KW-1185">Reference proteome</keyword>
<proteinExistence type="inferred from homology"/>
<reference evidence="7" key="2">
    <citation type="submission" date="2012-02" db="EMBL/GenBank/DDBJ databases">
        <title>Complete genome sequence of Blastococcus saxobsidens strain DD2.</title>
        <authorList>
            <person name="Genoscope."/>
        </authorList>
    </citation>
    <scope>NUCLEOTIDE SEQUENCE [LARGE SCALE GENOMIC DNA]</scope>
    <source>
        <strain evidence="7">DD2</strain>
    </source>
</reference>
<dbReference type="PANTHER" id="PTHR43140">
    <property type="entry name" value="TYPE-1 RESTRICTION ENZYME ECOKI SPECIFICITY PROTEIN"/>
    <property type="match status" value="1"/>
</dbReference>
<keyword evidence="6" id="KW-0255">Endonuclease</keyword>
<comment type="similarity">
    <text evidence="1">Belongs to the type-I restriction system S methylase family.</text>
</comment>
<comment type="subunit">
    <text evidence="4">The methyltransferase is composed of M and S polypeptides.</text>
</comment>
<dbReference type="InterPro" id="IPR051212">
    <property type="entry name" value="Type-I_RE_S_subunit"/>
</dbReference>
<dbReference type="REBASE" id="46579">
    <property type="entry name" value="S1.BsaDD2ORF5016P"/>
</dbReference>
<dbReference type="Pfam" id="PF01420">
    <property type="entry name" value="Methylase_S"/>
    <property type="match status" value="1"/>
</dbReference>
<dbReference type="GO" id="GO:0009307">
    <property type="term" value="P:DNA restriction-modification system"/>
    <property type="evidence" value="ECO:0007669"/>
    <property type="project" value="UniProtKB-KW"/>
</dbReference>
<evidence type="ECO:0000313" key="7">
    <source>
        <dbReference type="Proteomes" id="UP000007517"/>
    </source>
</evidence>
<gene>
    <name evidence="6" type="primary">hsdS</name>
    <name evidence="6" type="ordered locus">BLASA_5016</name>
</gene>
<evidence type="ECO:0000256" key="1">
    <source>
        <dbReference type="ARBA" id="ARBA00010923"/>
    </source>
</evidence>
<evidence type="ECO:0000256" key="4">
    <source>
        <dbReference type="ARBA" id="ARBA00038652"/>
    </source>
</evidence>
<evidence type="ECO:0000313" key="6">
    <source>
        <dbReference type="EMBL" id="CCG05790.1"/>
    </source>
</evidence>
<feature type="domain" description="Type I restriction modification DNA specificity" evidence="5">
    <location>
        <begin position="17"/>
        <end position="55"/>
    </location>
</feature>
<organism evidence="6 7">
    <name type="scientific">Blastococcus saxobsidens (strain DD2)</name>
    <dbReference type="NCBI Taxonomy" id="1146883"/>
    <lineage>
        <taxon>Bacteria</taxon>
        <taxon>Bacillati</taxon>
        <taxon>Actinomycetota</taxon>
        <taxon>Actinomycetes</taxon>
        <taxon>Geodermatophilales</taxon>
        <taxon>Geodermatophilaceae</taxon>
        <taxon>Blastococcus</taxon>
    </lineage>
</organism>
<keyword evidence="6" id="KW-0378">Hydrolase</keyword>
<dbReference type="STRING" id="1146883.BLASA_5016"/>
<dbReference type="EMBL" id="FO117623">
    <property type="protein sequence ID" value="CCG05790.1"/>
    <property type="molecule type" value="Genomic_DNA"/>
</dbReference>
<sequence>MWAINSPGFHARVVAQQSGTTRKRIARKKLSALTLPVPSLPEQRRIVDLLEDHLSRLDAATAGLESASRRLAVFGRESVQRAVTAGTTTEVALGSLIERVEAGKSFGGSAPPATNDDWGVIKVSAMTWGEFRHQENKAVPAALVNQAYEIAPGDILVSRANTTAYVGAPVLVRSTPRRRLLSDKSLRLIPRNEVNREWLVAVLSAPNTRRQISAIATGTSDSMRNVSQKNLLSVRVPLASPEEQRSIVRRLADVRVGADRLAYELNRGRARADVLRRAVLEAAFSGRLTGRSADAEVVGELAEVAP</sequence>
<keyword evidence="2" id="KW-0680">Restriction system</keyword>
<evidence type="ECO:0000256" key="3">
    <source>
        <dbReference type="ARBA" id="ARBA00023125"/>
    </source>
</evidence>
<protein>
    <submittedName>
        <fullName evidence="6">Restriction endonuclease S subunit</fullName>
    </submittedName>
</protein>
<dbReference type="eggNOG" id="COG0732">
    <property type="taxonomic scope" value="Bacteria"/>
</dbReference>
<dbReference type="Gene3D" id="3.90.220.20">
    <property type="entry name" value="DNA methylase specificity domains"/>
    <property type="match status" value="2"/>
</dbReference>
<dbReference type="PANTHER" id="PTHR43140:SF1">
    <property type="entry name" value="TYPE I RESTRICTION ENZYME ECOKI SPECIFICITY SUBUNIT"/>
    <property type="match status" value="1"/>
</dbReference>
<reference evidence="6 7" key="1">
    <citation type="journal article" date="2012" name="J. Bacteriol.">
        <title>Genome Sequence of Blastococcus saxobsidens DD2, a Stone-Inhabiting Bacterium.</title>
        <authorList>
            <person name="Chouaia B."/>
            <person name="Crotti E."/>
            <person name="Brusetti L."/>
            <person name="Daffonchio D."/>
            <person name="Essoussi I."/>
            <person name="Nouioui I."/>
            <person name="Sbissi I."/>
            <person name="Ghodhbane-Gtari F."/>
            <person name="Gtari M."/>
            <person name="Vacherie B."/>
            <person name="Barbe V."/>
            <person name="Medigue C."/>
            <person name="Gury J."/>
            <person name="Pujic P."/>
            <person name="Normand P."/>
        </authorList>
    </citation>
    <scope>NUCLEOTIDE SEQUENCE [LARGE SCALE GENOMIC DNA]</scope>
    <source>
        <strain evidence="6 7">DD2</strain>
    </source>
</reference>
<dbReference type="KEGG" id="bsd:BLASA_5016"/>
<keyword evidence="3" id="KW-0238">DNA-binding</keyword>
<evidence type="ECO:0000259" key="5">
    <source>
        <dbReference type="Pfam" id="PF01420"/>
    </source>
</evidence>
<dbReference type="InterPro" id="IPR000055">
    <property type="entry name" value="Restrct_endonuc_typeI_TRD"/>
</dbReference>
<keyword evidence="6" id="KW-0540">Nuclease</keyword>
<name>H6RV71_BLASD</name>
<dbReference type="InterPro" id="IPR044946">
    <property type="entry name" value="Restrct_endonuc_typeI_TRD_sf"/>
</dbReference>
<dbReference type="SUPFAM" id="SSF116734">
    <property type="entry name" value="DNA methylase specificity domain"/>
    <property type="match status" value="2"/>
</dbReference>
<dbReference type="AlphaFoldDB" id="H6RV71"/>
<accession>H6RV71</accession>
<dbReference type="GO" id="GO:0003677">
    <property type="term" value="F:DNA binding"/>
    <property type="evidence" value="ECO:0007669"/>
    <property type="project" value="UniProtKB-KW"/>
</dbReference>
<evidence type="ECO:0000256" key="2">
    <source>
        <dbReference type="ARBA" id="ARBA00022747"/>
    </source>
</evidence>
<dbReference type="Proteomes" id="UP000007517">
    <property type="component" value="Chromosome"/>
</dbReference>
<dbReference type="HOGENOM" id="CLU_021095_10_3_11"/>